<accession>A0A9Q0IR18</accession>
<keyword evidence="4" id="KW-0084">Basement membrane</keyword>
<dbReference type="CDD" id="cd00055">
    <property type="entry name" value="EGF_Lam"/>
    <property type="match status" value="1"/>
</dbReference>
<dbReference type="EMBL" id="JANIIK010000042">
    <property type="protein sequence ID" value="KAJ3607213.1"/>
    <property type="molecule type" value="Genomic_DNA"/>
</dbReference>
<proteinExistence type="predicted"/>
<evidence type="ECO:0000256" key="2">
    <source>
        <dbReference type="ARBA" id="ARBA00022729"/>
    </source>
</evidence>
<keyword evidence="11" id="KW-1185">Reference proteome</keyword>
<dbReference type="SUPFAM" id="SSF57196">
    <property type="entry name" value="EGF/Laminin"/>
    <property type="match status" value="1"/>
</dbReference>
<feature type="disulfide bond" evidence="8">
    <location>
        <begin position="67"/>
        <end position="76"/>
    </location>
</feature>
<protein>
    <recommendedName>
        <fullName evidence="9">Laminin EGF-like domain-containing protein</fullName>
    </recommendedName>
</protein>
<dbReference type="Gene3D" id="2.10.25.10">
    <property type="entry name" value="Laminin"/>
    <property type="match status" value="1"/>
</dbReference>
<feature type="disulfide bond" evidence="8">
    <location>
        <begin position="79"/>
        <end position="93"/>
    </location>
</feature>
<keyword evidence="6" id="KW-0325">Glycoprotein</keyword>
<gene>
    <name evidence="10" type="ORF">NHX12_026726</name>
</gene>
<comment type="subcellular location">
    <subcellularLocation>
        <location evidence="1">Secreted</location>
        <location evidence="1">Extracellular space</location>
        <location evidence="1">Extracellular matrix</location>
        <location evidence="1">Basement membrane</location>
    </subcellularLocation>
</comment>
<evidence type="ECO:0000256" key="3">
    <source>
        <dbReference type="ARBA" id="ARBA00022737"/>
    </source>
</evidence>
<comment type="caution">
    <text evidence="10">The sequence shown here is derived from an EMBL/GenBank/DDBJ whole genome shotgun (WGS) entry which is preliminary data.</text>
</comment>
<evidence type="ECO:0000256" key="7">
    <source>
        <dbReference type="ARBA" id="ARBA00023292"/>
    </source>
</evidence>
<evidence type="ECO:0000256" key="5">
    <source>
        <dbReference type="ARBA" id="ARBA00023157"/>
    </source>
</evidence>
<sequence>MESEADGRERRIGREKKHETRVSWCTNGYFGQPGRPGGSCEPCQCHDNLDLALPGSCDPITGQCLRCRQGYGGVACESCADDYYGDALIAQNCQQVPVDISCFD</sequence>
<keyword evidence="7 8" id="KW-0424">Laminin EGF-like domain</keyword>
<dbReference type="PROSITE" id="PS50027">
    <property type="entry name" value="EGF_LAM_2"/>
    <property type="match status" value="1"/>
</dbReference>
<organism evidence="10 11">
    <name type="scientific">Muraenolepis orangiensis</name>
    <name type="common">Patagonian moray cod</name>
    <dbReference type="NCBI Taxonomy" id="630683"/>
    <lineage>
        <taxon>Eukaryota</taxon>
        <taxon>Metazoa</taxon>
        <taxon>Chordata</taxon>
        <taxon>Craniata</taxon>
        <taxon>Vertebrata</taxon>
        <taxon>Euteleostomi</taxon>
        <taxon>Actinopterygii</taxon>
        <taxon>Neopterygii</taxon>
        <taxon>Teleostei</taxon>
        <taxon>Neoteleostei</taxon>
        <taxon>Acanthomorphata</taxon>
        <taxon>Zeiogadaria</taxon>
        <taxon>Gadariae</taxon>
        <taxon>Gadiformes</taxon>
        <taxon>Muraenolepidoidei</taxon>
        <taxon>Muraenolepididae</taxon>
        <taxon>Muraenolepis</taxon>
    </lineage>
</organism>
<keyword evidence="4" id="KW-0964">Secreted</keyword>
<dbReference type="OrthoDB" id="8946526at2759"/>
<dbReference type="FunFam" id="2.10.25.10:FF:000051">
    <property type="entry name" value="Laminin subunit alpha 4"/>
    <property type="match status" value="1"/>
</dbReference>
<name>A0A9Q0IR18_9TELE</name>
<evidence type="ECO:0000313" key="10">
    <source>
        <dbReference type="EMBL" id="KAJ3607213.1"/>
    </source>
</evidence>
<dbReference type="GO" id="GO:0005604">
    <property type="term" value="C:basement membrane"/>
    <property type="evidence" value="ECO:0007669"/>
    <property type="project" value="UniProtKB-SubCell"/>
</dbReference>
<keyword evidence="5 8" id="KW-1015">Disulfide bond</keyword>
<dbReference type="PROSITE" id="PS01248">
    <property type="entry name" value="EGF_LAM_1"/>
    <property type="match status" value="1"/>
</dbReference>
<feature type="domain" description="Laminin EGF-like" evidence="9">
    <location>
        <begin position="43"/>
        <end position="95"/>
    </location>
</feature>
<dbReference type="InterPro" id="IPR002049">
    <property type="entry name" value="LE_dom"/>
</dbReference>
<evidence type="ECO:0000259" key="9">
    <source>
        <dbReference type="PROSITE" id="PS50027"/>
    </source>
</evidence>
<evidence type="ECO:0000256" key="6">
    <source>
        <dbReference type="ARBA" id="ARBA00023180"/>
    </source>
</evidence>
<comment type="caution">
    <text evidence="8">Lacks conserved residue(s) required for the propagation of feature annotation.</text>
</comment>
<keyword evidence="3" id="KW-0677">Repeat</keyword>
<dbReference type="AlphaFoldDB" id="A0A9Q0IR18"/>
<keyword evidence="2" id="KW-0732">Signal</keyword>
<evidence type="ECO:0000256" key="1">
    <source>
        <dbReference type="ARBA" id="ARBA00004302"/>
    </source>
</evidence>
<dbReference type="Proteomes" id="UP001148018">
    <property type="component" value="Unassembled WGS sequence"/>
</dbReference>
<dbReference type="GO" id="GO:0005576">
    <property type="term" value="C:extracellular region"/>
    <property type="evidence" value="ECO:0007669"/>
    <property type="project" value="UniProtKB-ARBA"/>
</dbReference>
<evidence type="ECO:0000256" key="4">
    <source>
        <dbReference type="ARBA" id="ARBA00022869"/>
    </source>
</evidence>
<reference evidence="10" key="1">
    <citation type="submission" date="2022-07" db="EMBL/GenBank/DDBJ databases">
        <title>Chromosome-level genome of Muraenolepis orangiensis.</title>
        <authorList>
            <person name="Kim J."/>
        </authorList>
    </citation>
    <scope>NUCLEOTIDE SEQUENCE</scope>
    <source>
        <strain evidence="10">KU_S4_2022</strain>
        <tissue evidence="10">Muscle</tissue>
    </source>
</reference>
<keyword evidence="4" id="KW-0272">Extracellular matrix</keyword>
<dbReference type="Pfam" id="PF00053">
    <property type="entry name" value="EGF_laminin"/>
    <property type="match status" value="1"/>
</dbReference>
<evidence type="ECO:0000256" key="8">
    <source>
        <dbReference type="PROSITE-ProRule" id="PRU00460"/>
    </source>
</evidence>
<evidence type="ECO:0000313" key="11">
    <source>
        <dbReference type="Proteomes" id="UP001148018"/>
    </source>
</evidence>
<dbReference type="SMART" id="SM00180">
    <property type="entry name" value="EGF_Lam"/>
    <property type="match status" value="1"/>
</dbReference>